<evidence type="ECO:0000256" key="3">
    <source>
        <dbReference type="ARBA" id="ARBA00022989"/>
    </source>
</evidence>
<dbReference type="Gene3D" id="1.20.1250.20">
    <property type="entry name" value="MFS general substrate transporter like domains"/>
    <property type="match status" value="1"/>
</dbReference>
<keyword evidence="2 5" id="KW-0812">Transmembrane</keyword>
<dbReference type="GO" id="GO:0016020">
    <property type="term" value="C:membrane"/>
    <property type="evidence" value="ECO:0007669"/>
    <property type="project" value="UniProtKB-SubCell"/>
</dbReference>
<evidence type="ECO:0000313" key="7">
    <source>
        <dbReference type="EMBL" id="CAD7628659.1"/>
    </source>
</evidence>
<feature type="non-terminal residue" evidence="7">
    <location>
        <position position="322"/>
    </location>
</feature>
<evidence type="ECO:0000256" key="5">
    <source>
        <dbReference type="SAM" id="Phobius"/>
    </source>
</evidence>
<dbReference type="SUPFAM" id="SSF103473">
    <property type="entry name" value="MFS general substrate transporter"/>
    <property type="match status" value="1"/>
</dbReference>
<dbReference type="EMBL" id="OC860524">
    <property type="protein sequence ID" value="CAD7628659.1"/>
    <property type="molecule type" value="Genomic_DNA"/>
</dbReference>
<dbReference type="InterPro" id="IPR036259">
    <property type="entry name" value="MFS_trans_sf"/>
</dbReference>
<evidence type="ECO:0000313" key="8">
    <source>
        <dbReference type="Proteomes" id="UP000759131"/>
    </source>
</evidence>
<dbReference type="AlphaFoldDB" id="A0A7R9Q1D2"/>
<organism evidence="7">
    <name type="scientific">Medioppia subpectinata</name>
    <dbReference type="NCBI Taxonomy" id="1979941"/>
    <lineage>
        <taxon>Eukaryota</taxon>
        <taxon>Metazoa</taxon>
        <taxon>Ecdysozoa</taxon>
        <taxon>Arthropoda</taxon>
        <taxon>Chelicerata</taxon>
        <taxon>Arachnida</taxon>
        <taxon>Acari</taxon>
        <taxon>Acariformes</taxon>
        <taxon>Sarcoptiformes</taxon>
        <taxon>Oribatida</taxon>
        <taxon>Brachypylina</taxon>
        <taxon>Oppioidea</taxon>
        <taxon>Oppiidae</taxon>
        <taxon>Medioppia</taxon>
    </lineage>
</organism>
<sequence>MQSKEKIVNSLLYYGLSLNMSDFGGNFYITFLLSGIVELPSQLLSPLMLRYMGRRKLYALFTFITGVSCFAIIPVQREWIKVTLALIGKFSVSTSFNVYSIHGPELLPTVLRQRGMGFASFVGRVGSISGPFMKNLAADYGLTLVMILYGCLMCVGSVLGLLLPETKDREIPDTIEEAERPCYSLKYTMVSSKMPEVKHIADIVGEWGKWQLLLFSFYFLLLGTDAINNMAYAFHAYNNDFWCSDVPPDYTNKTKDMKCFKFTNRSEKCNEWTYDWSVFGKTINTECAIDNIWHRFRKRHICWDMYSLDLYSHTIQTNTAEE</sequence>
<feature type="domain" description="Major facilitator superfamily (MFS) profile" evidence="6">
    <location>
        <begin position="1"/>
        <end position="168"/>
    </location>
</feature>
<name>A0A7R9Q1D2_9ACAR</name>
<dbReference type="InterPro" id="IPR011701">
    <property type="entry name" value="MFS"/>
</dbReference>
<comment type="subcellular location">
    <subcellularLocation>
        <location evidence="1">Membrane</location>
        <topology evidence="1">Multi-pass membrane protein</topology>
    </subcellularLocation>
</comment>
<keyword evidence="4 5" id="KW-0472">Membrane</keyword>
<dbReference type="PANTHER" id="PTHR24064">
    <property type="entry name" value="SOLUTE CARRIER FAMILY 22 MEMBER"/>
    <property type="match status" value="1"/>
</dbReference>
<dbReference type="EMBL" id="CAJPIZ010005949">
    <property type="protein sequence ID" value="CAG2109089.1"/>
    <property type="molecule type" value="Genomic_DNA"/>
</dbReference>
<keyword evidence="8" id="KW-1185">Reference proteome</keyword>
<dbReference type="OrthoDB" id="6484641at2759"/>
<proteinExistence type="predicted"/>
<dbReference type="PROSITE" id="PS50850">
    <property type="entry name" value="MFS"/>
    <property type="match status" value="1"/>
</dbReference>
<reference evidence="7" key="1">
    <citation type="submission" date="2020-11" db="EMBL/GenBank/DDBJ databases">
        <authorList>
            <person name="Tran Van P."/>
        </authorList>
    </citation>
    <scope>NUCLEOTIDE SEQUENCE</scope>
</reference>
<dbReference type="GO" id="GO:0022857">
    <property type="term" value="F:transmembrane transporter activity"/>
    <property type="evidence" value="ECO:0007669"/>
    <property type="project" value="InterPro"/>
</dbReference>
<feature type="transmembrane region" description="Helical" evidence="5">
    <location>
        <begin position="140"/>
        <end position="163"/>
    </location>
</feature>
<accession>A0A7R9Q1D2</accession>
<evidence type="ECO:0000256" key="4">
    <source>
        <dbReference type="ARBA" id="ARBA00023136"/>
    </source>
</evidence>
<evidence type="ECO:0000256" key="1">
    <source>
        <dbReference type="ARBA" id="ARBA00004141"/>
    </source>
</evidence>
<evidence type="ECO:0000259" key="6">
    <source>
        <dbReference type="PROSITE" id="PS50850"/>
    </source>
</evidence>
<dbReference type="InterPro" id="IPR020846">
    <property type="entry name" value="MFS_dom"/>
</dbReference>
<evidence type="ECO:0000256" key="2">
    <source>
        <dbReference type="ARBA" id="ARBA00022692"/>
    </source>
</evidence>
<protein>
    <recommendedName>
        <fullName evidence="6">Major facilitator superfamily (MFS) profile domain-containing protein</fullName>
    </recommendedName>
</protein>
<dbReference type="Pfam" id="PF07690">
    <property type="entry name" value="MFS_1"/>
    <property type="match status" value="1"/>
</dbReference>
<dbReference type="Proteomes" id="UP000759131">
    <property type="component" value="Unassembled WGS sequence"/>
</dbReference>
<gene>
    <name evidence="7" type="ORF">OSB1V03_LOCUS9080</name>
</gene>
<keyword evidence="3 5" id="KW-1133">Transmembrane helix</keyword>
<feature type="transmembrane region" description="Helical" evidence="5">
    <location>
        <begin position="57"/>
        <end position="75"/>
    </location>
</feature>